<reference evidence="1 2" key="1">
    <citation type="submission" date="2019-07" db="EMBL/GenBank/DDBJ databases">
        <title>Whole genome shotgun sequence of Myxococcus virescens NBRC 100334.</title>
        <authorList>
            <person name="Hosoyama A."/>
            <person name="Uohara A."/>
            <person name="Ohji S."/>
            <person name="Ichikawa N."/>
        </authorList>
    </citation>
    <scope>NUCLEOTIDE SEQUENCE [LARGE SCALE GENOMIC DNA]</scope>
    <source>
        <strain evidence="1 2">NBRC 100334</strain>
    </source>
</reference>
<dbReference type="AlphaFoldDB" id="A0A511HDE6"/>
<evidence type="ECO:0000313" key="1">
    <source>
        <dbReference type="EMBL" id="GEL71562.1"/>
    </source>
</evidence>
<dbReference type="Proteomes" id="UP000321224">
    <property type="component" value="Unassembled WGS sequence"/>
</dbReference>
<comment type="caution">
    <text evidence="1">The sequence shown here is derived from an EMBL/GenBank/DDBJ whole genome shotgun (WGS) entry which is preliminary data.</text>
</comment>
<sequence length="62" mass="6152">MGAAADSDSIRAATAAAAASASTSTLNPLATSAKTVSIRGVFEVAHRHGGRGPAILLTRAYL</sequence>
<evidence type="ECO:0000313" key="2">
    <source>
        <dbReference type="Proteomes" id="UP000321224"/>
    </source>
</evidence>
<organism evidence="1 2">
    <name type="scientific">Myxococcus virescens</name>
    <dbReference type="NCBI Taxonomy" id="83456"/>
    <lineage>
        <taxon>Bacteria</taxon>
        <taxon>Pseudomonadati</taxon>
        <taxon>Myxococcota</taxon>
        <taxon>Myxococcia</taxon>
        <taxon>Myxococcales</taxon>
        <taxon>Cystobacterineae</taxon>
        <taxon>Myxococcaceae</taxon>
        <taxon>Myxococcus</taxon>
    </lineage>
</organism>
<gene>
    <name evidence="1" type="ORF">MVI01_33460</name>
</gene>
<name>A0A511HDE6_9BACT</name>
<accession>A0A511HDE6</accession>
<dbReference type="EMBL" id="BJVY01000017">
    <property type="protein sequence ID" value="GEL71562.1"/>
    <property type="molecule type" value="Genomic_DNA"/>
</dbReference>
<proteinExistence type="predicted"/>
<protein>
    <submittedName>
        <fullName evidence="1">Uncharacterized protein</fullName>
    </submittedName>
</protein>